<dbReference type="EMBL" id="BGPR01019149">
    <property type="protein sequence ID" value="GBN81101.1"/>
    <property type="molecule type" value="Genomic_DNA"/>
</dbReference>
<gene>
    <name evidence="1" type="ORF">AVEN_169329_1</name>
</gene>
<comment type="caution">
    <text evidence="1">The sequence shown here is derived from an EMBL/GenBank/DDBJ whole genome shotgun (WGS) entry which is preliminary data.</text>
</comment>
<dbReference type="OrthoDB" id="446925at2759"/>
<evidence type="ECO:0000313" key="2">
    <source>
        <dbReference type="Proteomes" id="UP000499080"/>
    </source>
</evidence>
<organism evidence="1 2">
    <name type="scientific">Araneus ventricosus</name>
    <name type="common">Orbweaver spider</name>
    <name type="synonym">Epeira ventricosa</name>
    <dbReference type="NCBI Taxonomy" id="182803"/>
    <lineage>
        <taxon>Eukaryota</taxon>
        <taxon>Metazoa</taxon>
        <taxon>Ecdysozoa</taxon>
        <taxon>Arthropoda</taxon>
        <taxon>Chelicerata</taxon>
        <taxon>Arachnida</taxon>
        <taxon>Araneae</taxon>
        <taxon>Araneomorphae</taxon>
        <taxon>Entelegynae</taxon>
        <taxon>Araneoidea</taxon>
        <taxon>Araneidae</taxon>
        <taxon>Araneus</taxon>
    </lineage>
</organism>
<dbReference type="AlphaFoldDB" id="A0A4Y2RZB4"/>
<sequence length="163" mass="18232">MSLPKIENSSPCALHSLAEFKAPDQRFVHINIDIIIGLLPSIARIHLLPTAIDSSPDGSKAMSLADIRRYHGSSPRLDILIRSSFSGSPQTERVHNAGVMFHLLAKPWNTSLSLCHYPQATIPERGTLILKERYYRHTSVHCVSVFHTILTSYLQQRFPVPPA</sequence>
<accession>A0A4Y2RZB4</accession>
<reference evidence="1 2" key="1">
    <citation type="journal article" date="2019" name="Sci. Rep.">
        <title>Orb-weaving spider Araneus ventricosus genome elucidates the spidroin gene catalogue.</title>
        <authorList>
            <person name="Kono N."/>
            <person name="Nakamura H."/>
            <person name="Ohtoshi R."/>
            <person name="Moran D.A.P."/>
            <person name="Shinohara A."/>
            <person name="Yoshida Y."/>
            <person name="Fujiwara M."/>
            <person name="Mori M."/>
            <person name="Tomita M."/>
            <person name="Arakawa K."/>
        </authorList>
    </citation>
    <scope>NUCLEOTIDE SEQUENCE [LARGE SCALE GENOMIC DNA]</scope>
</reference>
<proteinExistence type="predicted"/>
<name>A0A4Y2RZB4_ARAVE</name>
<evidence type="ECO:0000313" key="1">
    <source>
        <dbReference type="EMBL" id="GBN81101.1"/>
    </source>
</evidence>
<keyword evidence="2" id="KW-1185">Reference proteome</keyword>
<protein>
    <submittedName>
        <fullName evidence="1">Uncharacterized protein</fullName>
    </submittedName>
</protein>
<dbReference type="Proteomes" id="UP000499080">
    <property type="component" value="Unassembled WGS sequence"/>
</dbReference>